<protein>
    <submittedName>
        <fullName evidence="9">Aminotransferase class I/II-fold pyridoxal phosphate-dependent enzyme</fullName>
    </submittedName>
</protein>
<dbReference type="SUPFAM" id="SSF55904">
    <property type="entry name" value="Ornithine decarboxylase C-terminal domain"/>
    <property type="match status" value="1"/>
</dbReference>
<sequence>MLDTPHTPPTTDPATPAVPATPPAGAPAVPARQFETPYVDAVRALATEPWQRLHVPAHHGAPENAPGIAELVGAGAMSIDFPVLFSGVDQRSWRLTAPGRATPLMRAQELAAEAWGASRTWFITNGASGGNHVATTVARALGTETVLQRSVHSSVIDGATHVGLEPHFVHGSVDTGLGASHGVTAAQVARALSEHPGSASVYLVSPSYFGAVADIAAIARVAHDHGVPLIVDEAWGSHFGMHPALPVNAVRLGADLVISSTHKGAGSLTQSAMLQLGHGPHAAALASLVERVVRSFQSTSTSALLLASIDEARKHLVTRPELVGRAIASAERIRAAIRADRRYRDATPDVLARADAVAHDPLKVAIDTRGAGITGGEAHFLLMRDHRITCELSTPAALLSLIGATAEVDVARFLAALQALPEAAVEPERPIAMPAPGARAMGLGEAFFSAVELVPAADAAGRVSADALAAYPPGVPNVLPGEVLSVEAIAFLRATAASPAGYVRGAADPALDAFRVVA</sequence>
<dbReference type="InterPro" id="IPR000310">
    <property type="entry name" value="Orn/Lys/Arg_deCO2ase_major_dom"/>
</dbReference>
<dbReference type="PANTHER" id="PTHR43277">
    <property type="entry name" value="ARGININE DECARBOXYLASE"/>
    <property type="match status" value="1"/>
</dbReference>
<evidence type="ECO:0000313" key="10">
    <source>
        <dbReference type="Proteomes" id="UP000831786"/>
    </source>
</evidence>
<proteinExistence type="inferred from homology"/>
<comment type="similarity">
    <text evidence="2">Belongs to the Orn/Lys/Arg decarboxylase class-I family.</text>
</comment>
<feature type="compositionally biased region" description="Pro residues" evidence="6">
    <location>
        <begin position="1"/>
        <end position="11"/>
    </location>
</feature>
<dbReference type="Pfam" id="PF01276">
    <property type="entry name" value="OKR_DC_1"/>
    <property type="match status" value="1"/>
</dbReference>
<evidence type="ECO:0000256" key="4">
    <source>
        <dbReference type="ARBA" id="ARBA00022898"/>
    </source>
</evidence>
<keyword evidence="3" id="KW-0210">Decarboxylase</keyword>
<name>A0ABY4FH65_9MICO</name>
<dbReference type="InterPro" id="IPR036633">
    <property type="entry name" value="Prn/Lys/Arg_de-COase_C_sf"/>
</dbReference>
<dbReference type="SUPFAM" id="SSF53383">
    <property type="entry name" value="PLP-dependent transferases"/>
    <property type="match status" value="1"/>
</dbReference>
<keyword evidence="9" id="KW-0808">Transferase</keyword>
<dbReference type="EMBL" id="CP095045">
    <property type="protein sequence ID" value="UOQ56017.1"/>
    <property type="molecule type" value="Genomic_DNA"/>
</dbReference>
<dbReference type="RefSeq" id="WP_244726153.1">
    <property type="nucleotide sequence ID" value="NZ_CP095045.1"/>
</dbReference>
<evidence type="ECO:0000256" key="3">
    <source>
        <dbReference type="ARBA" id="ARBA00022793"/>
    </source>
</evidence>
<dbReference type="InterPro" id="IPR008286">
    <property type="entry name" value="Prn/Lys/Arg_de-COase_C"/>
</dbReference>
<accession>A0ABY4FH65</accession>
<dbReference type="InterPro" id="IPR015424">
    <property type="entry name" value="PyrdxlP-dep_Trfase"/>
</dbReference>
<evidence type="ECO:0000256" key="2">
    <source>
        <dbReference type="ARBA" id="ARBA00010671"/>
    </source>
</evidence>
<keyword evidence="9" id="KW-0032">Aminotransferase</keyword>
<dbReference type="GO" id="GO:0008483">
    <property type="term" value="F:transaminase activity"/>
    <property type="evidence" value="ECO:0007669"/>
    <property type="project" value="UniProtKB-KW"/>
</dbReference>
<keyword evidence="10" id="KW-1185">Reference proteome</keyword>
<keyword evidence="5" id="KW-0456">Lyase</keyword>
<feature type="domain" description="Orn/Lys/Arg decarboxylase C-terminal" evidence="8">
    <location>
        <begin position="449"/>
        <end position="496"/>
    </location>
</feature>
<gene>
    <name evidence="9" type="ORF">MUN78_09910</name>
</gene>
<dbReference type="Pfam" id="PF03711">
    <property type="entry name" value="OKR_DC_1_C"/>
    <property type="match status" value="1"/>
</dbReference>
<comment type="cofactor">
    <cofactor evidence="1">
        <name>pyridoxal 5'-phosphate</name>
        <dbReference type="ChEBI" id="CHEBI:597326"/>
    </cofactor>
</comment>
<dbReference type="Proteomes" id="UP000831786">
    <property type="component" value="Chromosome"/>
</dbReference>
<evidence type="ECO:0000256" key="1">
    <source>
        <dbReference type="ARBA" id="ARBA00001933"/>
    </source>
</evidence>
<dbReference type="Gene3D" id="3.40.640.10">
    <property type="entry name" value="Type I PLP-dependent aspartate aminotransferase-like (Major domain)"/>
    <property type="match status" value="1"/>
</dbReference>
<dbReference type="InterPro" id="IPR015421">
    <property type="entry name" value="PyrdxlP-dep_Trfase_major"/>
</dbReference>
<feature type="region of interest" description="Disordered" evidence="6">
    <location>
        <begin position="1"/>
        <end position="29"/>
    </location>
</feature>
<organism evidence="9 10">
    <name type="scientific">Leucobacter allii</name>
    <dbReference type="NCBI Taxonomy" id="2932247"/>
    <lineage>
        <taxon>Bacteria</taxon>
        <taxon>Bacillati</taxon>
        <taxon>Actinomycetota</taxon>
        <taxon>Actinomycetes</taxon>
        <taxon>Micrococcales</taxon>
        <taxon>Microbacteriaceae</taxon>
        <taxon>Leucobacter</taxon>
    </lineage>
</organism>
<evidence type="ECO:0000313" key="9">
    <source>
        <dbReference type="EMBL" id="UOQ56017.1"/>
    </source>
</evidence>
<evidence type="ECO:0000256" key="6">
    <source>
        <dbReference type="SAM" id="MobiDB-lite"/>
    </source>
</evidence>
<dbReference type="PANTHER" id="PTHR43277:SF4">
    <property type="entry name" value="ARGININE DECARBOXYLASE"/>
    <property type="match status" value="1"/>
</dbReference>
<dbReference type="Gene3D" id="3.90.100.10">
    <property type="entry name" value="Orn/Lys/Arg decarboxylase, C-terminal domain"/>
    <property type="match status" value="1"/>
</dbReference>
<reference evidence="9 10" key="1">
    <citation type="submission" date="2022-04" db="EMBL/GenBank/DDBJ databases">
        <title>Leucobacter sp. isolated from rhizosphere of garlic.</title>
        <authorList>
            <person name="Won M."/>
            <person name="Lee C.-M."/>
            <person name="Woen H.-Y."/>
            <person name="Kwon S.-W."/>
        </authorList>
    </citation>
    <scope>NUCLEOTIDE SEQUENCE [LARGE SCALE GENOMIC DNA]</scope>
    <source>
        <strain evidence="9 10">H21R-40</strain>
    </source>
</reference>
<evidence type="ECO:0000259" key="7">
    <source>
        <dbReference type="Pfam" id="PF01276"/>
    </source>
</evidence>
<evidence type="ECO:0000256" key="5">
    <source>
        <dbReference type="ARBA" id="ARBA00023239"/>
    </source>
</evidence>
<keyword evidence="4" id="KW-0663">Pyridoxal phosphate</keyword>
<feature type="domain" description="Orn/Lys/Arg decarboxylases family 1 pyridoxal-P attachment site" evidence="7">
    <location>
        <begin position="103"/>
        <end position="339"/>
    </location>
</feature>
<dbReference type="InterPro" id="IPR052357">
    <property type="entry name" value="Orn_Lys_Arg_decarboxylase-I"/>
</dbReference>
<evidence type="ECO:0000259" key="8">
    <source>
        <dbReference type="Pfam" id="PF03711"/>
    </source>
</evidence>